<feature type="region of interest" description="Disordered" evidence="1">
    <location>
        <begin position="198"/>
        <end position="243"/>
    </location>
</feature>
<evidence type="ECO:0000313" key="2">
    <source>
        <dbReference type="EMBL" id="CAL1706019.1"/>
    </source>
</evidence>
<protein>
    <submittedName>
        <fullName evidence="2">Uncharacterized protein</fullName>
    </submittedName>
</protein>
<gene>
    <name evidence="2" type="ORF">GFSPODELE1_LOCUS5690</name>
</gene>
<dbReference type="Proteomes" id="UP001497453">
    <property type="component" value="Chromosome 4"/>
</dbReference>
<organism evidence="2 3">
    <name type="scientific">Somion occarium</name>
    <dbReference type="NCBI Taxonomy" id="3059160"/>
    <lineage>
        <taxon>Eukaryota</taxon>
        <taxon>Fungi</taxon>
        <taxon>Dikarya</taxon>
        <taxon>Basidiomycota</taxon>
        <taxon>Agaricomycotina</taxon>
        <taxon>Agaricomycetes</taxon>
        <taxon>Polyporales</taxon>
        <taxon>Cerrenaceae</taxon>
        <taxon>Somion</taxon>
    </lineage>
</organism>
<evidence type="ECO:0000313" key="3">
    <source>
        <dbReference type="Proteomes" id="UP001497453"/>
    </source>
</evidence>
<reference evidence="3" key="1">
    <citation type="submission" date="2024-04" db="EMBL/GenBank/DDBJ databases">
        <authorList>
            <person name="Shaw F."/>
            <person name="Minotto A."/>
        </authorList>
    </citation>
    <scope>NUCLEOTIDE SEQUENCE [LARGE SCALE GENOMIC DNA]</scope>
</reference>
<name>A0ABP1DGC8_9APHY</name>
<evidence type="ECO:0000256" key="1">
    <source>
        <dbReference type="SAM" id="MobiDB-lite"/>
    </source>
</evidence>
<accession>A0ABP1DGC8</accession>
<dbReference type="EMBL" id="OZ037947">
    <property type="protein sequence ID" value="CAL1706019.1"/>
    <property type="molecule type" value="Genomic_DNA"/>
</dbReference>
<sequence length="1023" mass="114570">MSLPDPLLHLIQESNDWPNVVRTFVQNLDLPLPQYVLSSPDDNPHISETANALFLELQNCRKDEDNSHCMEPNCQEDSTSLRDVFNLLLMSVVGMRQLDAANDLRLRKSLLCSLFSALCNTVSQDVHMICRIDSPFLLPQTKHCASYYDEEPTSIDGHALLLVSHHVAKEAIVLPQERTTVPSGGCYFQLRSSRENNINTESGPGCPTDKAVSSQNSVRGGQDARESKTAEEDTHPLSDDSSSLHVPFDAHILLGQGRRKSAEIPLVVVADSENIIPLITSALYQRYVWSVDEPVIGFEILRASTTVQVRLGWVVLDDDQSPTVHITHVSTNVEALPSLGLYNLTNPSAACALAQFIFSLQEHWKTVTRAVTKPQIRNFCWRFDHHDPDGLLVSATGEIDRYTRILRWLADLPKRAQPDLVKNLAIGVNQLKDDESSDHGLRPPSQSDSMKDAKEKKPKCLGETISCSSFGNRPASGLDERRISVTTWLFERGADLIAKIPPHVTNEDYASMTRMIGLYDELTKPVLIPGWDPSHDKTFPACCTALKPFRNILKAQYHDLLNTEQAVVLDTSLACIIEDRLDALLISSSLASAPKKERETHSVKEAEIRQVWDLLFAEFYVESIEEAISTDIRYEVDIRFSRNRIVDMLAATMPCGDRPSSNSTVVAVKEYMKDAAYEMRQRCLGDLSIRMEEAEDDMMVAAFFAAVATRKEAFEICEMEDHDMLSHIWSRAGEEPVHGICDVIAFRRAVFKSSGTPRTTTVPFPKDLAFVITTDAKENGIDTETEGKLPATEPEPGEKFNRHMLFHSRGTISELPASSTRSGASGATTDSDASLLPDCLLLPVILAEYTKNEDTDKALHQLYTFMVSAVDKYAHLELKDHPVWGVFINGEEGSVLLAWRSAKTDRTYVIQRKIRTFDITEPLQVVQFASFLLRVRASVSEMYAPLRDVEQTRVECYHATPKGKRKAGDGYFLLKTDANYVDPENRWPLWTKEKQSPVPEEYKASWAGQMLHAALDISRPPTP</sequence>
<feature type="compositionally biased region" description="Basic and acidic residues" evidence="1">
    <location>
        <begin position="222"/>
        <end position="238"/>
    </location>
</feature>
<keyword evidence="3" id="KW-1185">Reference proteome</keyword>
<proteinExistence type="predicted"/>
<feature type="region of interest" description="Disordered" evidence="1">
    <location>
        <begin position="433"/>
        <end position="457"/>
    </location>
</feature>